<dbReference type="PROSITE" id="PS00227">
    <property type="entry name" value="TUBULIN"/>
    <property type="match status" value="1"/>
</dbReference>
<dbReference type="GO" id="GO:0005822">
    <property type="term" value="C:inner plaque of spindle pole body"/>
    <property type="evidence" value="ECO:0007669"/>
    <property type="project" value="EnsemblFungi"/>
</dbReference>
<keyword evidence="8" id="KW-0206">Cytoskeleton</keyword>
<dbReference type="SUPFAM" id="SSF55307">
    <property type="entry name" value="Tubulin C-terminal domain-like"/>
    <property type="match status" value="1"/>
</dbReference>
<comment type="similarity">
    <text evidence="2 9">Belongs to the tubulin family.</text>
</comment>
<dbReference type="SUPFAM" id="SSF52490">
    <property type="entry name" value="Tubulin nucleotide-binding domain-like"/>
    <property type="match status" value="1"/>
</dbReference>
<accession>A0A1E3QV53</accession>
<dbReference type="InterPro" id="IPR008280">
    <property type="entry name" value="Tub_FtsZ_C"/>
</dbReference>
<keyword evidence="12" id="KW-1185">Reference proteome</keyword>
<evidence type="ECO:0000259" key="10">
    <source>
        <dbReference type="SMART" id="SM00864"/>
    </source>
</evidence>
<dbReference type="RefSeq" id="XP_018986863.1">
    <property type="nucleotide sequence ID" value="XM_019127894.1"/>
</dbReference>
<dbReference type="GO" id="GO:0005824">
    <property type="term" value="C:outer plaque of spindle pole body"/>
    <property type="evidence" value="ECO:0007669"/>
    <property type="project" value="EnsemblFungi"/>
</dbReference>
<sequence>MPGEIISLLVGQCGNQIGQQYWSRLCAEHGISASDGSRNADSLNLYEQPDIYFNLSSNNRYTPRAILVDLEPGVIGKLPENGLFNPRNTYLSKEGSSSGNNWAYGYQYAHDYSQEIMDIIDHELDSCDNLEAFQLLHSVGGGTGSGAGSYLLEQLNDRYGKKLLTTFSVFEGANSSVVVHPYNTVLALRRLIEHSDACVVFDNSSLHNIASECFVDTVSFFQINELIATAMATFSNTMRFPNYLYTSLSHILSTLVPTPDFKFLSTSFSPFTSDTVAGAKDVRSSTAYDVILKLLDQKLQMINQGTKSPSFRDDLNNRYLAVLDILVTNDPRDDLTTRVDQDDIQKALMRAHQRARFVPWCPSSIHLAHGTKSPYLQPNKNIVSGLMIANTTNVALLFQKTCSQFDSMFARKMFMNNYTRHDLFSLEDGILAEFQESREVVRSLIEEYGSCLKESYLDDEDEVM</sequence>
<dbReference type="EMBL" id="KV454427">
    <property type="protein sequence ID" value="ODQ81535.1"/>
    <property type="molecule type" value="Genomic_DNA"/>
</dbReference>
<dbReference type="InterPro" id="IPR018316">
    <property type="entry name" value="Tubulin/FtsZ_2-layer-sand-dom"/>
</dbReference>
<dbReference type="InterPro" id="IPR017975">
    <property type="entry name" value="Tubulin_CS"/>
</dbReference>
<evidence type="ECO:0000256" key="6">
    <source>
        <dbReference type="ARBA" id="ARBA00022741"/>
    </source>
</evidence>
<dbReference type="InterPro" id="IPR003008">
    <property type="entry name" value="Tubulin_FtsZ_GTPase"/>
</dbReference>
<dbReference type="GO" id="GO:0005525">
    <property type="term" value="F:GTP binding"/>
    <property type="evidence" value="ECO:0007669"/>
    <property type="project" value="UniProtKB-UniRule"/>
</dbReference>
<dbReference type="STRING" id="984486.A0A1E3QV53"/>
<feature type="domain" description="Tubulin/FtsZ GTPase" evidence="10">
    <location>
        <begin position="49"/>
        <end position="242"/>
    </location>
</feature>
<dbReference type="PANTHER" id="PTHR11588">
    <property type="entry name" value="TUBULIN"/>
    <property type="match status" value="1"/>
</dbReference>
<keyword evidence="7 9" id="KW-0342">GTP-binding</keyword>
<dbReference type="GO" id="GO:0005200">
    <property type="term" value="F:structural constituent of cytoskeleton"/>
    <property type="evidence" value="ECO:0007669"/>
    <property type="project" value="EnsemblFungi"/>
</dbReference>
<evidence type="ECO:0000256" key="2">
    <source>
        <dbReference type="ARBA" id="ARBA00009636"/>
    </source>
</evidence>
<dbReference type="InterPro" id="IPR023123">
    <property type="entry name" value="Tubulin_C"/>
</dbReference>
<dbReference type="Gene3D" id="3.30.1330.20">
    <property type="entry name" value="Tubulin/FtsZ, C-terminal domain"/>
    <property type="match status" value="1"/>
</dbReference>
<dbReference type="GO" id="GO:0005874">
    <property type="term" value="C:microtubule"/>
    <property type="evidence" value="ECO:0007669"/>
    <property type="project" value="UniProtKB-KW"/>
</dbReference>
<comment type="function">
    <text evidence="9">Tubulin is the major constituent of microtubules, protein filaments consisting of alpha- and beta-tubulin heterodimers. Gamma-tubulin is a key component of the gamma-tubulin ring complex (gTuRC) which mediates microtubule nucleation. The gTuRC regulates the minus-end nucleation of alpha-beta tubulin heterodimers that grow into microtubule protafilaments, a critical step in centrosome duplication and spindle formation.</text>
</comment>
<organism evidence="11 12">
    <name type="scientific">Babjeviella inositovora NRRL Y-12698</name>
    <dbReference type="NCBI Taxonomy" id="984486"/>
    <lineage>
        <taxon>Eukaryota</taxon>
        <taxon>Fungi</taxon>
        <taxon>Dikarya</taxon>
        <taxon>Ascomycota</taxon>
        <taxon>Saccharomycotina</taxon>
        <taxon>Pichiomycetes</taxon>
        <taxon>Serinales incertae sedis</taxon>
        <taxon>Babjeviella</taxon>
    </lineage>
</organism>
<dbReference type="GO" id="GO:2000767">
    <property type="term" value="P:positive regulation of cytoplasmic translation"/>
    <property type="evidence" value="ECO:0007669"/>
    <property type="project" value="EnsemblFungi"/>
</dbReference>
<dbReference type="AlphaFoldDB" id="A0A1E3QV53"/>
<dbReference type="GeneID" id="30145747"/>
<dbReference type="Gene3D" id="1.10.287.600">
    <property type="entry name" value="Helix hairpin bin"/>
    <property type="match status" value="1"/>
</dbReference>
<dbReference type="Proteomes" id="UP000094336">
    <property type="component" value="Unassembled WGS sequence"/>
</dbReference>
<gene>
    <name evidence="11" type="ORF">BABINDRAFT_159812</name>
</gene>
<dbReference type="GO" id="GO:0051417">
    <property type="term" value="P:microtubule nucleation by spindle pole body"/>
    <property type="evidence" value="ECO:0007669"/>
    <property type="project" value="EnsemblFungi"/>
</dbReference>
<dbReference type="InterPro" id="IPR036525">
    <property type="entry name" value="Tubulin/FtsZ_GTPase_sf"/>
</dbReference>
<dbReference type="SMART" id="SM00864">
    <property type="entry name" value="Tubulin"/>
    <property type="match status" value="1"/>
</dbReference>
<name>A0A1E3QV53_9ASCO</name>
<reference evidence="12" key="1">
    <citation type="submission" date="2016-05" db="EMBL/GenBank/DDBJ databases">
        <title>Comparative genomics of biotechnologically important yeasts.</title>
        <authorList>
            <consortium name="DOE Joint Genome Institute"/>
            <person name="Riley R."/>
            <person name="Haridas S."/>
            <person name="Wolfe K.H."/>
            <person name="Lopes M.R."/>
            <person name="Hittinger C.T."/>
            <person name="Goker M."/>
            <person name="Salamov A."/>
            <person name="Wisecaver J."/>
            <person name="Long T.M."/>
            <person name="Aerts A.L."/>
            <person name="Barry K."/>
            <person name="Choi C."/>
            <person name="Clum A."/>
            <person name="Coughlan A.Y."/>
            <person name="Deshpande S."/>
            <person name="Douglass A.P."/>
            <person name="Hanson S.J."/>
            <person name="Klenk H.-P."/>
            <person name="Labutti K."/>
            <person name="Lapidus A."/>
            <person name="Lindquist E."/>
            <person name="Lipzen A."/>
            <person name="Meier-Kolthoff J.P."/>
            <person name="Ohm R.A."/>
            <person name="Otillar R.P."/>
            <person name="Pangilinan J."/>
            <person name="Peng Y."/>
            <person name="Rokas A."/>
            <person name="Rosa C.A."/>
            <person name="Scheuner C."/>
            <person name="Sibirny A.A."/>
            <person name="Slot J.C."/>
            <person name="Stielow J.B."/>
            <person name="Sun H."/>
            <person name="Kurtzman C.P."/>
            <person name="Blackwell M."/>
            <person name="Grigoriev I.V."/>
            <person name="Jeffries T.W."/>
        </authorList>
    </citation>
    <scope>NUCLEOTIDE SEQUENCE [LARGE SCALE GENOMIC DNA]</scope>
    <source>
        <strain evidence="12">NRRL Y-12698</strain>
    </source>
</reference>
<dbReference type="InterPro" id="IPR000217">
    <property type="entry name" value="Tubulin"/>
</dbReference>
<evidence type="ECO:0000256" key="3">
    <source>
        <dbReference type="ARBA" id="ARBA00018848"/>
    </source>
</evidence>
<evidence type="ECO:0000256" key="1">
    <source>
        <dbReference type="ARBA" id="ARBA00004317"/>
    </source>
</evidence>
<dbReference type="Pfam" id="PF00091">
    <property type="entry name" value="Tubulin"/>
    <property type="match status" value="1"/>
</dbReference>
<dbReference type="GO" id="GO:0031122">
    <property type="term" value="P:cytoplasmic microtubule organization"/>
    <property type="evidence" value="ECO:0007669"/>
    <property type="project" value="InterPro"/>
</dbReference>
<evidence type="ECO:0000256" key="5">
    <source>
        <dbReference type="ARBA" id="ARBA00022701"/>
    </source>
</evidence>
<protein>
    <recommendedName>
        <fullName evidence="3 9">Tubulin gamma chain</fullName>
    </recommendedName>
</protein>
<keyword evidence="4" id="KW-0963">Cytoplasm</keyword>
<dbReference type="GO" id="GO:0007052">
    <property type="term" value="P:mitotic spindle organization"/>
    <property type="evidence" value="ECO:0007669"/>
    <property type="project" value="EnsemblFungi"/>
</dbReference>
<keyword evidence="6 9" id="KW-0547">Nucleotide-binding</keyword>
<evidence type="ECO:0000313" key="12">
    <source>
        <dbReference type="Proteomes" id="UP000094336"/>
    </source>
</evidence>
<dbReference type="Gene3D" id="3.40.50.1440">
    <property type="entry name" value="Tubulin/FtsZ, GTPase domain"/>
    <property type="match status" value="1"/>
</dbReference>
<proteinExistence type="inferred from homology"/>
<dbReference type="PRINTS" id="PR01164">
    <property type="entry name" value="GAMMATUBULIN"/>
</dbReference>
<dbReference type="CDD" id="cd02188">
    <property type="entry name" value="gamma_tubulin"/>
    <property type="match status" value="1"/>
</dbReference>
<keyword evidence="5 9" id="KW-0493">Microtubule</keyword>
<evidence type="ECO:0000256" key="8">
    <source>
        <dbReference type="ARBA" id="ARBA00023212"/>
    </source>
</evidence>
<dbReference type="Pfam" id="PF03953">
    <property type="entry name" value="Tubulin_C"/>
    <property type="match status" value="1"/>
</dbReference>
<dbReference type="FunFam" id="1.10.287.600:FF:000004">
    <property type="entry name" value="Tubulin gamma chain"/>
    <property type="match status" value="1"/>
</dbReference>
<evidence type="ECO:0000256" key="7">
    <source>
        <dbReference type="ARBA" id="ARBA00023134"/>
    </source>
</evidence>
<dbReference type="PRINTS" id="PR01161">
    <property type="entry name" value="TUBULIN"/>
</dbReference>
<dbReference type="GO" id="GO:0008275">
    <property type="term" value="C:gamma-tubulin small complex"/>
    <property type="evidence" value="ECO:0007669"/>
    <property type="project" value="EnsemblFungi"/>
</dbReference>
<evidence type="ECO:0000313" key="11">
    <source>
        <dbReference type="EMBL" id="ODQ81535.1"/>
    </source>
</evidence>
<dbReference type="InterPro" id="IPR002454">
    <property type="entry name" value="Gamma_tubulin"/>
</dbReference>
<comment type="subcellular location">
    <subcellularLocation>
        <location evidence="1">Cytoplasm</location>
        <location evidence="1">Cytoskeleton</location>
        <location evidence="1">Microtubule organizing center</location>
        <location evidence="1">Spindle pole body</location>
    </subcellularLocation>
</comment>
<evidence type="ECO:0000256" key="4">
    <source>
        <dbReference type="ARBA" id="ARBA00022490"/>
    </source>
</evidence>
<dbReference type="InterPro" id="IPR037103">
    <property type="entry name" value="Tubulin/FtsZ-like_C"/>
</dbReference>
<evidence type="ECO:0000256" key="9">
    <source>
        <dbReference type="RuleBase" id="RU000352"/>
    </source>
</evidence>
<dbReference type="OrthoDB" id="10249382at2759"/>